<dbReference type="RefSeq" id="WP_326017787.1">
    <property type="nucleotide sequence ID" value="NZ_JAOZYC010000122.1"/>
</dbReference>
<evidence type="ECO:0000313" key="1">
    <source>
        <dbReference type="EMBL" id="MEB8339556.1"/>
    </source>
</evidence>
<protein>
    <submittedName>
        <fullName evidence="1">SMI1/KNR4 family protein</fullName>
    </submittedName>
</protein>
<dbReference type="Proteomes" id="UP001354931">
    <property type="component" value="Unassembled WGS sequence"/>
</dbReference>
<organism evidence="1 2">
    <name type="scientific">Streptomyces endophyticus</name>
    <dbReference type="NCBI Taxonomy" id="714166"/>
    <lineage>
        <taxon>Bacteria</taxon>
        <taxon>Bacillati</taxon>
        <taxon>Actinomycetota</taxon>
        <taxon>Actinomycetes</taxon>
        <taxon>Kitasatosporales</taxon>
        <taxon>Streptomycetaceae</taxon>
        <taxon>Streptomyces</taxon>
    </lineage>
</organism>
<comment type="caution">
    <text evidence="1">The sequence shown here is derived from an EMBL/GenBank/DDBJ whole genome shotgun (WGS) entry which is preliminary data.</text>
</comment>
<sequence length="218" mass="23565">MRDSALERLLGRARGPMGPAVELDFGVDHGPLVELGGIITRMNGFFLFNGGVQVFRVGEEGLGPDMLSWNTGEVWKDTYGGLADDLFCFGQDLFGAQFAIVGDEEVVRFDPETADVEPIGNSLEDWATWLQSDPDVNGVNSFSYAFQKENGALKPEERLVPLQFFVGGGSYDFDNLSVKDGAVAMQIRGPIAQKIHDAPDGATIHLSTALPPTPNPFG</sequence>
<name>A0ABU6F9M9_9ACTN</name>
<keyword evidence="2" id="KW-1185">Reference proteome</keyword>
<gene>
    <name evidence="1" type="ORF">OKJ99_18870</name>
</gene>
<accession>A0ABU6F9M9</accession>
<dbReference type="EMBL" id="JAOZYC010000122">
    <property type="protein sequence ID" value="MEB8339556.1"/>
    <property type="molecule type" value="Genomic_DNA"/>
</dbReference>
<reference evidence="1 2" key="1">
    <citation type="submission" date="2022-10" db="EMBL/GenBank/DDBJ databases">
        <authorList>
            <person name="Xie J."/>
            <person name="Shen N."/>
        </authorList>
    </citation>
    <scope>NUCLEOTIDE SEQUENCE [LARGE SCALE GENOMIC DNA]</scope>
    <source>
        <strain evidence="1 2">YIM65594</strain>
    </source>
</reference>
<evidence type="ECO:0000313" key="2">
    <source>
        <dbReference type="Proteomes" id="UP001354931"/>
    </source>
</evidence>
<proteinExistence type="predicted"/>